<proteinExistence type="predicted"/>
<evidence type="ECO:0000313" key="3">
    <source>
        <dbReference type="Proteomes" id="UP001162029"/>
    </source>
</evidence>
<gene>
    <name evidence="2" type="ORF">PDE001_LOCUS10922</name>
</gene>
<dbReference type="Proteomes" id="UP001162029">
    <property type="component" value="Unassembled WGS sequence"/>
</dbReference>
<dbReference type="EMBL" id="CANTFM010002332">
    <property type="protein sequence ID" value="CAI5745886.1"/>
    <property type="molecule type" value="Genomic_DNA"/>
</dbReference>
<sequence>MLKTVESNELQMKKKRKREETWGFASAGNDVLNLDDFSAPSGSTAVNFSGFVEATKAVEFERWKAEDTQRVISDNFVRLNMRKRFKGSSGRAKKRPAYLRARNENLLDEATNDKLQRHHSAC</sequence>
<evidence type="ECO:0000313" key="2">
    <source>
        <dbReference type="EMBL" id="CAI5745886.1"/>
    </source>
</evidence>
<organism evidence="2 3">
    <name type="scientific">Peronospora destructor</name>
    <dbReference type="NCBI Taxonomy" id="86335"/>
    <lineage>
        <taxon>Eukaryota</taxon>
        <taxon>Sar</taxon>
        <taxon>Stramenopiles</taxon>
        <taxon>Oomycota</taxon>
        <taxon>Peronosporomycetes</taxon>
        <taxon>Peronosporales</taxon>
        <taxon>Peronosporaceae</taxon>
        <taxon>Peronospora</taxon>
    </lineage>
</organism>
<protein>
    <submittedName>
        <fullName evidence="2">Uncharacterized protein</fullName>
    </submittedName>
</protein>
<feature type="compositionally biased region" description="Polar residues" evidence="1">
    <location>
        <begin position="1"/>
        <end position="10"/>
    </location>
</feature>
<accession>A0AAV0V9X4</accession>
<comment type="caution">
    <text evidence="2">The sequence shown here is derived from an EMBL/GenBank/DDBJ whole genome shotgun (WGS) entry which is preliminary data.</text>
</comment>
<evidence type="ECO:0000256" key="1">
    <source>
        <dbReference type="SAM" id="MobiDB-lite"/>
    </source>
</evidence>
<name>A0AAV0V9X4_9STRA</name>
<dbReference type="AlphaFoldDB" id="A0AAV0V9X4"/>
<keyword evidence="3" id="KW-1185">Reference proteome</keyword>
<reference evidence="2" key="1">
    <citation type="submission" date="2022-12" db="EMBL/GenBank/DDBJ databases">
        <authorList>
            <person name="Webb A."/>
        </authorList>
    </citation>
    <scope>NUCLEOTIDE SEQUENCE</scope>
    <source>
        <strain evidence="2">Pd1</strain>
    </source>
</reference>
<feature type="region of interest" description="Disordered" evidence="1">
    <location>
        <begin position="1"/>
        <end position="20"/>
    </location>
</feature>